<feature type="domain" description="RING-type" evidence="3">
    <location>
        <begin position="75"/>
        <end position="141"/>
    </location>
</feature>
<evidence type="ECO:0000256" key="2">
    <source>
        <dbReference type="SAM" id="Phobius"/>
    </source>
</evidence>
<evidence type="ECO:0000313" key="4">
    <source>
        <dbReference type="EMBL" id="KAF2502082.1"/>
    </source>
</evidence>
<dbReference type="OrthoDB" id="3657150at2759"/>
<dbReference type="SUPFAM" id="SSF57850">
    <property type="entry name" value="RING/U-box"/>
    <property type="match status" value="1"/>
</dbReference>
<organism evidence="4 5">
    <name type="scientific">Lophium mytilinum</name>
    <dbReference type="NCBI Taxonomy" id="390894"/>
    <lineage>
        <taxon>Eukaryota</taxon>
        <taxon>Fungi</taxon>
        <taxon>Dikarya</taxon>
        <taxon>Ascomycota</taxon>
        <taxon>Pezizomycotina</taxon>
        <taxon>Dothideomycetes</taxon>
        <taxon>Pleosporomycetidae</taxon>
        <taxon>Mytilinidiales</taxon>
        <taxon>Mytilinidiaceae</taxon>
        <taxon>Lophium</taxon>
    </lineage>
</organism>
<dbReference type="Gene3D" id="3.30.40.10">
    <property type="entry name" value="Zinc/RING finger domain, C3HC4 (zinc finger)"/>
    <property type="match status" value="1"/>
</dbReference>
<keyword evidence="2" id="KW-0812">Transmembrane</keyword>
<evidence type="ECO:0000313" key="5">
    <source>
        <dbReference type="Proteomes" id="UP000799750"/>
    </source>
</evidence>
<keyword evidence="1" id="KW-0479">Metal-binding</keyword>
<dbReference type="InterPro" id="IPR001841">
    <property type="entry name" value="Znf_RING"/>
</dbReference>
<dbReference type="AlphaFoldDB" id="A0A6A6RCH2"/>
<accession>A0A6A6RCH2</accession>
<dbReference type="Proteomes" id="UP000799750">
    <property type="component" value="Unassembled WGS sequence"/>
</dbReference>
<evidence type="ECO:0000259" key="3">
    <source>
        <dbReference type="PROSITE" id="PS50089"/>
    </source>
</evidence>
<keyword evidence="2" id="KW-1133">Transmembrane helix</keyword>
<sequence length="266" mass="30378">MVMELTCSTFWDCVPPMVKWKCNCSVLHLLKTLHSPKDKVNYGQDPVTNHTPYRSGLWSPPSSQASTTMPIEEFCPVCKDPFATSWAQRKHFVDEMSRNGFDYMVELDFDIAFNLPCGHAIGLLCMERWLHTGNTICPYCTADVRTPIWGAHKDKWPLFLRVVPCSLDPEYDGDPTLHEDMSRVVEGLSAARIQRTRECDEAALAAYRRALAYEISIITLLIGIVLLVAAFIYEIIRLEFMTPYQVVITFALIGLSNFIPMIYWQI</sequence>
<name>A0A6A6RCH2_9PEZI</name>
<keyword evidence="5" id="KW-1185">Reference proteome</keyword>
<proteinExistence type="predicted"/>
<gene>
    <name evidence="4" type="ORF">BU16DRAFT_554148</name>
</gene>
<feature type="transmembrane region" description="Helical" evidence="2">
    <location>
        <begin position="211"/>
        <end position="232"/>
    </location>
</feature>
<evidence type="ECO:0000256" key="1">
    <source>
        <dbReference type="PROSITE-ProRule" id="PRU00175"/>
    </source>
</evidence>
<feature type="transmembrane region" description="Helical" evidence="2">
    <location>
        <begin position="244"/>
        <end position="264"/>
    </location>
</feature>
<dbReference type="GO" id="GO:0008270">
    <property type="term" value="F:zinc ion binding"/>
    <property type="evidence" value="ECO:0007669"/>
    <property type="project" value="UniProtKB-KW"/>
</dbReference>
<dbReference type="InterPro" id="IPR013083">
    <property type="entry name" value="Znf_RING/FYVE/PHD"/>
</dbReference>
<dbReference type="EMBL" id="MU004181">
    <property type="protein sequence ID" value="KAF2502082.1"/>
    <property type="molecule type" value="Genomic_DNA"/>
</dbReference>
<keyword evidence="1" id="KW-0862">Zinc</keyword>
<keyword evidence="2" id="KW-0472">Membrane</keyword>
<reference evidence="4" key="1">
    <citation type="journal article" date="2020" name="Stud. Mycol.">
        <title>101 Dothideomycetes genomes: a test case for predicting lifestyles and emergence of pathogens.</title>
        <authorList>
            <person name="Haridas S."/>
            <person name="Albert R."/>
            <person name="Binder M."/>
            <person name="Bloem J."/>
            <person name="Labutti K."/>
            <person name="Salamov A."/>
            <person name="Andreopoulos B."/>
            <person name="Baker S."/>
            <person name="Barry K."/>
            <person name="Bills G."/>
            <person name="Bluhm B."/>
            <person name="Cannon C."/>
            <person name="Castanera R."/>
            <person name="Culley D."/>
            <person name="Daum C."/>
            <person name="Ezra D."/>
            <person name="Gonzalez J."/>
            <person name="Henrissat B."/>
            <person name="Kuo A."/>
            <person name="Liang C."/>
            <person name="Lipzen A."/>
            <person name="Lutzoni F."/>
            <person name="Magnuson J."/>
            <person name="Mondo S."/>
            <person name="Nolan M."/>
            <person name="Ohm R."/>
            <person name="Pangilinan J."/>
            <person name="Park H.-J."/>
            <person name="Ramirez L."/>
            <person name="Alfaro M."/>
            <person name="Sun H."/>
            <person name="Tritt A."/>
            <person name="Yoshinaga Y."/>
            <person name="Zwiers L.-H."/>
            <person name="Turgeon B."/>
            <person name="Goodwin S."/>
            <person name="Spatafora J."/>
            <person name="Crous P."/>
            <person name="Grigoriev I."/>
        </authorList>
    </citation>
    <scope>NUCLEOTIDE SEQUENCE</scope>
    <source>
        <strain evidence="4">CBS 269.34</strain>
    </source>
</reference>
<protein>
    <recommendedName>
        <fullName evidence="3">RING-type domain-containing protein</fullName>
    </recommendedName>
</protein>
<keyword evidence="1" id="KW-0863">Zinc-finger</keyword>
<dbReference type="PROSITE" id="PS50089">
    <property type="entry name" value="ZF_RING_2"/>
    <property type="match status" value="1"/>
</dbReference>